<dbReference type="AlphaFoldDB" id="A0A1B9IR50"/>
<feature type="compositionally biased region" description="Low complexity" evidence="1">
    <location>
        <begin position="1"/>
        <end position="18"/>
    </location>
</feature>
<dbReference type="OrthoDB" id="2017782at2759"/>
<proteinExistence type="predicted"/>
<feature type="compositionally biased region" description="Low complexity" evidence="1">
    <location>
        <begin position="699"/>
        <end position="743"/>
    </location>
</feature>
<feature type="compositionally biased region" description="Low complexity" evidence="1">
    <location>
        <begin position="61"/>
        <end position="85"/>
    </location>
</feature>
<reference evidence="2 3" key="1">
    <citation type="submission" date="2013-07" db="EMBL/GenBank/DDBJ databases">
        <title>The Genome Sequence of Kwoniella mangroviensis CBS10435.</title>
        <authorList>
            <consortium name="The Broad Institute Genome Sequencing Platform"/>
            <person name="Cuomo C."/>
            <person name="Litvintseva A."/>
            <person name="Chen Y."/>
            <person name="Heitman J."/>
            <person name="Sun S."/>
            <person name="Springer D."/>
            <person name="Dromer F."/>
            <person name="Young S.K."/>
            <person name="Zeng Q."/>
            <person name="Gargeya S."/>
            <person name="Fitzgerald M."/>
            <person name="Abouelleil A."/>
            <person name="Alvarado L."/>
            <person name="Berlin A.M."/>
            <person name="Chapman S.B."/>
            <person name="Dewar J."/>
            <person name="Goldberg J."/>
            <person name="Griggs A."/>
            <person name="Gujja S."/>
            <person name="Hansen M."/>
            <person name="Howarth C."/>
            <person name="Imamovic A."/>
            <person name="Larimer J."/>
            <person name="McCowan C."/>
            <person name="Murphy C."/>
            <person name="Pearson M."/>
            <person name="Priest M."/>
            <person name="Roberts A."/>
            <person name="Saif S."/>
            <person name="Shea T."/>
            <person name="Sykes S."/>
            <person name="Wortman J."/>
            <person name="Nusbaum C."/>
            <person name="Birren B."/>
        </authorList>
    </citation>
    <scope>NUCLEOTIDE SEQUENCE [LARGE SCALE GENOMIC DNA]</scope>
    <source>
        <strain evidence="2 3">CBS 10435</strain>
    </source>
</reference>
<feature type="compositionally biased region" description="Low complexity" evidence="1">
    <location>
        <begin position="750"/>
        <end position="769"/>
    </location>
</feature>
<organism evidence="2 3">
    <name type="scientific">Kwoniella mangroviensis CBS 10435</name>
    <dbReference type="NCBI Taxonomy" id="1331196"/>
    <lineage>
        <taxon>Eukaryota</taxon>
        <taxon>Fungi</taxon>
        <taxon>Dikarya</taxon>
        <taxon>Basidiomycota</taxon>
        <taxon>Agaricomycotina</taxon>
        <taxon>Tremellomycetes</taxon>
        <taxon>Tremellales</taxon>
        <taxon>Cryptococcaceae</taxon>
        <taxon>Kwoniella</taxon>
    </lineage>
</organism>
<feature type="region of interest" description="Disordered" evidence="1">
    <location>
        <begin position="184"/>
        <end position="218"/>
    </location>
</feature>
<dbReference type="EMBL" id="KI669462">
    <property type="protein sequence ID" value="OCF58022.1"/>
    <property type="molecule type" value="Genomic_DNA"/>
</dbReference>
<accession>A0A1B9IR50</accession>
<feature type="compositionally biased region" description="Low complexity" evidence="1">
    <location>
        <begin position="34"/>
        <end position="49"/>
    </location>
</feature>
<name>A0A1B9IR50_9TREE</name>
<protein>
    <submittedName>
        <fullName evidence="2">Uncharacterized protein</fullName>
    </submittedName>
</protein>
<feature type="compositionally biased region" description="Basic and acidic residues" evidence="1">
    <location>
        <begin position="786"/>
        <end position="804"/>
    </location>
</feature>
<evidence type="ECO:0000256" key="1">
    <source>
        <dbReference type="SAM" id="MobiDB-lite"/>
    </source>
</evidence>
<feature type="region of interest" description="Disordered" evidence="1">
    <location>
        <begin position="1"/>
        <end position="94"/>
    </location>
</feature>
<evidence type="ECO:0000313" key="2">
    <source>
        <dbReference type="EMBL" id="OCF58022.1"/>
    </source>
</evidence>
<dbReference type="Proteomes" id="UP000092583">
    <property type="component" value="Unassembled WGS sequence"/>
</dbReference>
<feature type="compositionally biased region" description="Low complexity" evidence="1">
    <location>
        <begin position="187"/>
        <end position="214"/>
    </location>
</feature>
<evidence type="ECO:0000313" key="3">
    <source>
        <dbReference type="Proteomes" id="UP000092583"/>
    </source>
</evidence>
<gene>
    <name evidence="2" type="ORF">L486_04049</name>
</gene>
<keyword evidence="3" id="KW-1185">Reference proteome</keyword>
<feature type="region of interest" description="Disordered" evidence="1">
    <location>
        <begin position="691"/>
        <end position="804"/>
    </location>
</feature>
<dbReference type="STRING" id="1331196.A0A1B9IR50"/>
<reference evidence="3" key="2">
    <citation type="submission" date="2013-12" db="EMBL/GenBank/DDBJ databases">
        <title>Evolution of pathogenesis and genome organization in the Tremellales.</title>
        <authorList>
            <person name="Cuomo C."/>
            <person name="Litvintseva A."/>
            <person name="Heitman J."/>
            <person name="Chen Y."/>
            <person name="Sun S."/>
            <person name="Springer D."/>
            <person name="Dromer F."/>
            <person name="Young S."/>
            <person name="Zeng Q."/>
            <person name="Chapman S."/>
            <person name="Gujja S."/>
            <person name="Saif S."/>
            <person name="Birren B."/>
        </authorList>
    </citation>
    <scope>NUCLEOTIDE SEQUENCE [LARGE SCALE GENOMIC DNA]</scope>
    <source>
        <strain evidence="3">CBS 10435</strain>
    </source>
</reference>
<sequence>MIKTTTSSSSSSTPPHSHSQARHKTKTSLDFICSPHSSSTTSTPTPDSPTAKRRKTREDSPSYMSPRPSSPQPTFAFPSSSSSSSNIMTNGNTSKKTLESLPRELLALVGFYLVIEDTDVSEEQDEVKKYDKHPSKLLPLLFVSKTIYEQICFDNNPHLYNRLFRATFDIQALDRRYQWMKKNLTKPSPASNSTSDSTSTSTTNANADSTGNSSISKPDGKNRKIFDLFSDPRSWAIDYRTRWEQSYRMRQVSKQSRIEIPGICDKEAYVADLWNVWFLLTENDGENTRFLDTQCDLRGFILAFYKENLLKESLVPGYPRDTGDKALAVWCCLLAGIDDIGEDSPAEVDEKIFMLRPYVFACAKYDIHYAPWHYRKLPFCPPGCEEHETDASIRIKAMTYKRFGYTWKRAPPHFVLGIYLVFMRLLERQPERVGLKAGSSAFSASPFEAGLPSLFSMSKLIPSAEHDREWQRNTMCQDPHTSPGLPPLTFANQIKGFWRGKFLFYDFDLYRQILAGNMRGVYTGTFAEQAAEMELFETIIKLPKAQLGGKGPLLAAGFKDEFDEDGSEQSLIKEGYGYELSNETEVLEEGWTKEILISGRARTSWGWAKMRGRVRSWDGLVLMEMTYSRHVMGRWIWKGYLHTGGYMVGRWRDTFTAENLRGYEGAFGMIRAGDPLYPDHFPKRMEDSLGVNANVNHGQSSNSQQQQPQRQSQPQQQPLQAQSSQSQRAQQLQQASTPLSSSNGSGGSTQTGTGPQHGPSQQNRRSSQSPTAAQRSEGEAGASARRNGDGAGDAKENNREGQKD</sequence>